<reference evidence="3" key="1">
    <citation type="submission" date="2018-08" db="EMBL/GenBank/DDBJ databases">
        <authorList>
            <person name="Liu Z.-W."/>
            <person name="Du Z.-J."/>
        </authorList>
    </citation>
    <scope>NUCLEOTIDE SEQUENCE [LARGE SCALE GENOMIC DNA]</scope>
    <source>
        <strain evidence="3">H4X</strain>
    </source>
</reference>
<dbReference type="InterPro" id="IPR048551">
    <property type="entry name" value="DACNV"/>
</dbReference>
<accession>A0A3D8LBZ3</accession>
<evidence type="ECO:0000313" key="3">
    <source>
        <dbReference type="Proteomes" id="UP000256708"/>
    </source>
</evidence>
<evidence type="ECO:0000313" key="2">
    <source>
        <dbReference type="EMBL" id="RDV14472.1"/>
    </source>
</evidence>
<dbReference type="AlphaFoldDB" id="A0A3D8LBZ3"/>
<dbReference type="RefSeq" id="WP_115566152.1">
    <property type="nucleotide sequence ID" value="NZ_QRGR01000014.1"/>
</dbReference>
<sequence length="382" mass="41635">MPLKHHTTYRAARAVAKTVEGHFVRHLAASRQDNEEEMAPEPDAKVIEVLIDTAFWASLRREEGHSPKISLAFLPPELAGQPLLLEHRLPLNPSVLVKLAPAVERPGIHLGVWQYEDELYVWGATREIPSLCLVLDVSEPGLLVIKYRRTGGLGKFANIAVLKGDQVKVLEEQTIFLQHSPPLLSTLLGFSSPSPWGDSVNVLVQLAVSMRAHKRGGTLLVVPAGTQAWRKSIIHPILYSVAPAFSRLSDLMQQNEKERSRSKWQSALNRAVEGIAGVTAVDGATVISDQYELLAFGSKIGRVQGGTPVEKVVVTEPVVGSSPTVVAPSQSGGTRHLSAAQFVHDQHDAFALVASQDGGFTIFAWSPHDQLVHAHRIDTLLL</sequence>
<dbReference type="Proteomes" id="UP000256708">
    <property type="component" value="Unassembled WGS sequence"/>
</dbReference>
<proteinExistence type="predicted"/>
<dbReference type="OrthoDB" id="782779at2"/>
<name>A0A3D8LBZ3_9BACT</name>
<feature type="domain" description="Probable sensor" evidence="1">
    <location>
        <begin position="37"/>
        <end position="125"/>
    </location>
</feature>
<keyword evidence="3" id="KW-1185">Reference proteome</keyword>
<dbReference type="Pfam" id="PF21751">
    <property type="entry name" value="DACNV"/>
    <property type="match status" value="1"/>
</dbReference>
<gene>
    <name evidence="2" type="ORF">DXT99_13785</name>
</gene>
<organism evidence="2 3">
    <name type="scientific">Pontibacter diazotrophicus</name>
    <dbReference type="NCBI Taxonomy" id="1400979"/>
    <lineage>
        <taxon>Bacteria</taxon>
        <taxon>Pseudomonadati</taxon>
        <taxon>Bacteroidota</taxon>
        <taxon>Cytophagia</taxon>
        <taxon>Cytophagales</taxon>
        <taxon>Hymenobacteraceae</taxon>
        <taxon>Pontibacter</taxon>
    </lineage>
</organism>
<comment type="caution">
    <text evidence="2">The sequence shown here is derived from an EMBL/GenBank/DDBJ whole genome shotgun (WGS) entry which is preliminary data.</text>
</comment>
<protein>
    <recommendedName>
        <fullName evidence="1">Probable sensor domain-containing protein</fullName>
    </recommendedName>
</protein>
<evidence type="ECO:0000259" key="1">
    <source>
        <dbReference type="Pfam" id="PF21751"/>
    </source>
</evidence>
<dbReference type="EMBL" id="QRGR01000014">
    <property type="protein sequence ID" value="RDV14472.1"/>
    <property type="molecule type" value="Genomic_DNA"/>
</dbReference>